<reference evidence="2" key="1">
    <citation type="submission" date="2012-11" db="EMBL/GenBank/DDBJ databases">
        <authorList>
            <person name="Lucero-Rivera Y.E."/>
            <person name="Tovar-Ramirez D."/>
        </authorList>
    </citation>
    <scope>NUCLEOTIDE SEQUENCE [LARGE SCALE GENOMIC DNA]</scope>
    <source>
        <strain evidence="2">Araruama</strain>
    </source>
</reference>
<proteinExistence type="predicted"/>
<accession>A0A1V1PC38</accession>
<evidence type="ECO:0000313" key="2">
    <source>
        <dbReference type="Proteomes" id="UP000189670"/>
    </source>
</evidence>
<evidence type="ECO:0000313" key="1">
    <source>
        <dbReference type="EMBL" id="ETR72401.1"/>
    </source>
</evidence>
<protein>
    <submittedName>
        <fullName evidence="1">Uncharacterized protein</fullName>
    </submittedName>
</protein>
<gene>
    <name evidence="1" type="ORF">OMM_07529</name>
</gene>
<sequence length="86" mass="9740">MRAVHAAQKKPLFVMIDVIDDDPSNRWLSVCFYGEMITDPDEKGDLIPEGLLGEDGYCFDYEESNDADIAYIQQRIDEAFSAACKE</sequence>
<dbReference type="EMBL" id="ATBP01000152">
    <property type="protein sequence ID" value="ETR72401.1"/>
    <property type="molecule type" value="Genomic_DNA"/>
</dbReference>
<dbReference type="Proteomes" id="UP000189670">
    <property type="component" value="Unassembled WGS sequence"/>
</dbReference>
<dbReference type="AlphaFoldDB" id="A0A1V1PC38"/>
<name>A0A1V1PC38_9BACT</name>
<comment type="caution">
    <text evidence="1">The sequence shown here is derived from an EMBL/GenBank/DDBJ whole genome shotgun (WGS) entry which is preliminary data.</text>
</comment>
<organism evidence="1 2">
    <name type="scientific">Candidatus Magnetoglobus multicellularis str. Araruama</name>
    <dbReference type="NCBI Taxonomy" id="890399"/>
    <lineage>
        <taxon>Bacteria</taxon>
        <taxon>Pseudomonadati</taxon>
        <taxon>Thermodesulfobacteriota</taxon>
        <taxon>Desulfobacteria</taxon>
        <taxon>Desulfobacterales</taxon>
        <taxon>Desulfobacteraceae</taxon>
        <taxon>Candidatus Magnetoglobus</taxon>
    </lineage>
</organism>